<dbReference type="InterPro" id="IPR046454">
    <property type="entry name" value="GpA_endonuclease"/>
</dbReference>
<dbReference type="Proteomes" id="UP000064920">
    <property type="component" value="Chromosome"/>
</dbReference>
<feature type="domain" description="Terminase large subunit GpA endonuclease" evidence="3">
    <location>
        <begin position="241"/>
        <end position="538"/>
    </location>
</feature>
<evidence type="ECO:0000313" key="5">
    <source>
        <dbReference type="Proteomes" id="UP000064920"/>
    </source>
</evidence>
<keyword evidence="5" id="KW-1185">Reference proteome</keyword>
<feature type="domain" description="Phage terminase large subunit GpA ATPase" evidence="2">
    <location>
        <begin position="1"/>
        <end position="232"/>
    </location>
</feature>
<dbReference type="PATRIC" id="fig|1397108.4.peg.75"/>
<name>A0A0N9ZLB1_9RHOB</name>
<dbReference type="Gene3D" id="3.40.50.300">
    <property type="entry name" value="P-loop containing nucleotide triphosphate hydrolases"/>
    <property type="match status" value="1"/>
</dbReference>
<evidence type="ECO:0000256" key="1">
    <source>
        <dbReference type="SAM" id="MobiDB-lite"/>
    </source>
</evidence>
<evidence type="ECO:0000313" key="4">
    <source>
        <dbReference type="EMBL" id="ALI54022.1"/>
    </source>
</evidence>
<dbReference type="GO" id="GO:0016887">
    <property type="term" value="F:ATP hydrolysis activity"/>
    <property type="evidence" value="ECO:0007669"/>
    <property type="project" value="InterPro"/>
</dbReference>
<dbReference type="InterPro" id="IPR051220">
    <property type="entry name" value="TFA_Chaperone"/>
</dbReference>
<dbReference type="InterPro" id="IPR046453">
    <property type="entry name" value="GpA_ATPase"/>
</dbReference>
<dbReference type="PANTHER" id="PTHR34413">
    <property type="entry name" value="PROPHAGE TAIL FIBER ASSEMBLY PROTEIN HOMOLOG TFAE-RELATED-RELATED"/>
    <property type="match status" value="1"/>
</dbReference>
<organism evidence="4 5">
    <name type="scientific">Celeribacter marinus</name>
    <dbReference type="NCBI Taxonomy" id="1397108"/>
    <lineage>
        <taxon>Bacteria</taxon>
        <taxon>Pseudomonadati</taxon>
        <taxon>Pseudomonadota</taxon>
        <taxon>Alphaproteobacteria</taxon>
        <taxon>Rhodobacterales</taxon>
        <taxon>Roseobacteraceae</taxon>
        <taxon>Celeribacter</taxon>
    </lineage>
</organism>
<feature type="region of interest" description="Disordered" evidence="1">
    <location>
        <begin position="559"/>
        <end position="584"/>
    </location>
</feature>
<dbReference type="PANTHER" id="PTHR34413:SF2">
    <property type="entry name" value="PROPHAGE TAIL FIBER ASSEMBLY PROTEIN HOMOLOG TFAE-RELATED"/>
    <property type="match status" value="1"/>
</dbReference>
<evidence type="ECO:0000259" key="2">
    <source>
        <dbReference type="Pfam" id="PF05876"/>
    </source>
</evidence>
<dbReference type="Pfam" id="PF05876">
    <property type="entry name" value="GpA_ATPase"/>
    <property type="match status" value="1"/>
</dbReference>
<proteinExistence type="predicted"/>
<reference evidence="4 5" key="1">
    <citation type="submission" date="2015-05" db="EMBL/GenBank/DDBJ databases">
        <authorList>
            <person name="Wang D.B."/>
            <person name="Wang M."/>
        </authorList>
    </citation>
    <scope>NUCLEOTIDE SEQUENCE [LARGE SCALE GENOMIC DNA]</scope>
    <source>
        <strain evidence="4 5">IMCC 12053</strain>
    </source>
</reference>
<evidence type="ECO:0000259" key="3">
    <source>
        <dbReference type="Pfam" id="PF20454"/>
    </source>
</evidence>
<dbReference type="AlphaFoldDB" id="A0A0N9ZLB1"/>
<dbReference type="EMBL" id="CP012023">
    <property type="protein sequence ID" value="ALI54022.1"/>
    <property type="molecule type" value="Genomic_DNA"/>
</dbReference>
<gene>
    <name evidence="4" type="ORF">IMCC12053_72</name>
</gene>
<dbReference type="KEGG" id="cmar:IMCC12053_72"/>
<dbReference type="InterPro" id="IPR027417">
    <property type="entry name" value="P-loop_NTPase"/>
</dbReference>
<protein>
    <submittedName>
        <fullName evidence="4">Phage terminase, large subunit</fullName>
    </submittedName>
</protein>
<sequence>MDAISDPTAETVVIMSGSQIGKSESILNMVGFHIDHDPAPIMVVMPTERDAETWSKDRFSPMARDTPCLQDKIANPKSRDGNNKILHKRFPGGHLTIVGANAPSGLASRPIRLLLCDEVDRYPFSAGAEGDPVNLARKRTVTFWNRKIVLVSTPTNKGASRIETAFEESDQRRFWVPCPDCGYDQILIWPQVKWDKGEDGGHKPDTARYHCVDCDAAWRDEVRWAAVSKGHWVAEQPFAGTAGFHLNELYSPWVRLAAMVKTYLSARAGGDDMMKTFINTSLGETWMESGEAPDWQRLQGQKEEWTPGTVPADGLFLTAGADVQKDRIEVDVWAWGRGLQSWLIDHVVIEGGPGASACWQKLSELLGQTWQHASGQHLSIAKLAIDTGYETSAVYGWARQMGFGQVAPVKGLEGFNRASPVTGPTFVDATIGGKRLRRGARLWSVATSTFKAETYRFLRQDRPTPEEITAGSSFPAGTVHLPNWADSEWLKQLTAEQLVTVKNKRGFAKLEWQKLRERNEALDCRVYARAAAWIAGADRWSEARWAELERQLAVETSGPAVEANAKPTLRPSARRRTMRSSYMG</sequence>
<dbReference type="Pfam" id="PF20454">
    <property type="entry name" value="GpA_nuclease"/>
    <property type="match status" value="1"/>
</dbReference>
<dbReference type="STRING" id="1397108.IMCC12053_72"/>
<dbReference type="GO" id="GO:0004519">
    <property type="term" value="F:endonuclease activity"/>
    <property type="evidence" value="ECO:0007669"/>
    <property type="project" value="InterPro"/>
</dbReference>
<accession>A0A0N9ZLB1</accession>